<proteinExistence type="predicted"/>
<evidence type="ECO:0000256" key="1">
    <source>
        <dbReference type="SAM" id="SignalP"/>
    </source>
</evidence>
<feature type="signal peptide" evidence="1">
    <location>
        <begin position="1"/>
        <end position="28"/>
    </location>
</feature>
<evidence type="ECO:0000313" key="3">
    <source>
        <dbReference type="Proteomes" id="UP001597441"/>
    </source>
</evidence>
<protein>
    <recommendedName>
        <fullName evidence="4">DUF4252 domain-containing protein</fullName>
    </recommendedName>
</protein>
<accession>A0ABW5JSI5</accession>
<evidence type="ECO:0008006" key="4">
    <source>
        <dbReference type="Google" id="ProtNLM"/>
    </source>
</evidence>
<comment type="caution">
    <text evidence="2">The sequence shown here is derived from an EMBL/GenBank/DDBJ whole genome shotgun (WGS) entry which is preliminary data.</text>
</comment>
<dbReference type="EMBL" id="JBHULK010000001">
    <property type="protein sequence ID" value="MFD2534447.1"/>
    <property type="molecule type" value="Genomic_DNA"/>
</dbReference>
<keyword evidence="1" id="KW-0732">Signal</keyword>
<sequence>MQKHLKTKNAFKHILYSLLMLICLNTLAQTSSKNLKIVDSLANKMFVDMNNRDYDAILDMMHPKAFNMVPKETLKELFKSTIEGNEEFAIEIPKTIPKYKLSEVFKSEKNNLQYAFVSYNMKMNMTFHKQEFDDESKKMMTNVMKAKEMDVKFITNNSLEIVMNNRVTIILRDDTTKNKWVMVNYDPDSPLFYQIVPEGLLEAAKTYKQDLMSESKKKTETDN</sequence>
<name>A0ABW5JSI5_9FLAO</name>
<feature type="chain" id="PRO_5045969327" description="DUF4252 domain-containing protein" evidence="1">
    <location>
        <begin position="29"/>
        <end position="223"/>
    </location>
</feature>
<gene>
    <name evidence="2" type="ORF">ACFSQS_04960</name>
</gene>
<evidence type="ECO:0000313" key="2">
    <source>
        <dbReference type="EMBL" id="MFD2534447.1"/>
    </source>
</evidence>
<organism evidence="2 3">
    <name type="scientific">Gelatiniphilus marinus</name>
    <dbReference type="NCBI Taxonomy" id="1759464"/>
    <lineage>
        <taxon>Bacteria</taxon>
        <taxon>Pseudomonadati</taxon>
        <taxon>Bacteroidota</taxon>
        <taxon>Flavobacteriia</taxon>
        <taxon>Flavobacteriales</taxon>
        <taxon>Flavobacteriaceae</taxon>
        <taxon>Gelatiniphilus</taxon>
    </lineage>
</organism>
<keyword evidence="3" id="KW-1185">Reference proteome</keyword>
<dbReference type="RefSeq" id="WP_388015001.1">
    <property type="nucleotide sequence ID" value="NZ_JBHUDT010000001.1"/>
</dbReference>
<reference evidence="3" key="1">
    <citation type="journal article" date="2019" name="Int. J. Syst. Evol. Microbiol.">
        <title>The Global Catalogue of Microorganisms (GCM) 10K type strain sequencing project: providing services to taxonomists for standard genome sequencing and annotation.</title>
        <authorList>
            <consortium name="The Broad Institute Genomics Platform"/>
            <consortium name="The Broad Institute Genome Sequencing Center for Infectious Disease"/>
            <person name="Wu L."/>
            <person name="Ma J."/>
        </authorList>
    </citation>
    <scope>NUCLEOTIDE SEQUENCE [LARGE SCALE GENOMIC DNA]</scope>
    <source>
        <strain evidence="3">KCTC 42903</strain>
    </source>
</reference>
<dbReference type="Proteomes" id="UP001597441">
    <property type="component" value="Unassembled WGS sequence"/>
</dbReference>